<accession>A0A6C0ENF8</accession>
<dbReference type="AlphaFoldDB" id="A0A6C0ENF8"/>
<reference evidence="1" key="1">
    <citation type="journal article" date="2020" name="Nature">
        <title>Giant virus diversity and host interactions through global metagenomics.</title>
        <authorList>
            <person name="Schulz F."/>
            <person name="Roux S."/>
            <person name="Paez-Espino D."/>
            <person name="Jungbluth S."/>
            <person name="Walsh D.A."/>
            <person name="Denef V.J."/>
            <person name="McMahon K.D."/>
            <person name="Konstantinidis K.T."/>
            <person name="Eloe-Fadrosh E.A."/>
            <person name="Kyrpides N.C."/>
            <person name="Woyke T."/>
        </authorList>
    </citation>
    <scope>NUCLEOTIDE SEQUENCE</scope>
    <source>
        <strain evidence="1">GVMAG-M-3300009149-34</strain>
    </source>
</reference>
<dbReference type="EMBL" id="MN738894">
    <property type="protein sequence ID" value="QHT30252.1"/>
    <property type="molecule type" value="Genomic_DNA"/>
</dbReference>
<evidence type="ECO:0000313" key="1">
    <source>
        <dbReference type="EMBL" id="QHT30252.1"/>
    </source>
</evidence>
<protein>
    <submittedName>
        <fullName evidence="1">Uncharacterized protein</fullName>
    </submittedName>
</protein>
<name>A0A6C0ENF8_9ZZZZ</name>
<organism evidence="1">
    <name type="scientific">viral metagenome</name>
    <dbReference type="NCBI Taxonomy" id="1070528"/>
    <lineage>
        <taxon>unclassified sequences</taxon>
        <taxon>metagenomes</taxon>
        <taxon>organismal metagenomes</taxon>
    </lineage>
</organism>
<proteinExistence type="predicted"/>
<sequence length="293" mass="34647">MREDTSLLYFMADLEEFMHCVERKNGLIDYFSSLTTSRYTYENTFKFHEEMMIENILYLMENQKIIFFQMGVPDYMTSETPQKRVYDAHALCIIMIPRKDSYDCYYINSHGHTINMQHHYEFIISSKRTRKMKLSEPADVVFMKALVAHINNKSDIKVNYDGTSKHTYRGANLQAGDAYGVCFIYPLLIWYHFGKLYTKSQVLETEFGKIEVPTGKSLMKSGKFTHFVESMFWKFCPKHFEILCHQHSLGVPQQKFSQAMETHLEKDTYRFVKMLIGPYISYIQQPGFKQKIK</sequence>